<evidence type="ECO:0000256" key="7">
    <source>
        <dbReference type="SAM" id="Phobius"/>
    </source>
</evidence>
<proteinExistence type="inferred from homology"/>
<dbReference type="GeneID" id="34686562"/>
<evidence type="ECO:0000256" key="2">
    <source>
        <dbReference type="ARBA" id="ARBA00008803"/>
    </source>
</evidence>
<dbReference type="AlphaFoldDB" id="A0A0C7MZB0"/>
<dbReference type="HOGENOM" id="CLU_003655_1_1_1"/>
<evidence type="ECO:0000256" key="5">
    <source>
        <dbReference type="ARBA" id="ARBA00023136"/>
    </source>
</evidence>
<evidence type="ECO:0000313" key="9">
    <source>
        <dbReference type="Proteomes" id="UP000054304"/>
    </source>
</evidence>
<feature type="transmembrane region" description="Helical" evidence="7">
    <location>
        <begin position="300"/>
        <end position="323"/>
    </location>
</feature>
<feature type="transmembrane region" description="Helical" evidence="7">
    <location>
        <begin position="267"/>
        <end position="288"/>
    </location>
</feature>
<reference evidence="8 9" key="1">
    <citation type="submission" date="2014-12" db="EMBL/GenBank/DDBJ databases">
        <authorList>
            <person name="Neuveglise Cecile"/>
        </authorList>
    </citation>
    <scope>NUCLEOTIDE SEQUENCE [LARGE SCALE GENOMIC DNA]</scope>
    <source>
        <strain evidence="8 9">CBS 12615</strain>
    </source>
</reference>
<dbReference type="PANTHER" id="PTHR13317">
    <property type="entry name" value="TRANSMEMBRANE ANTERIOR POSTERIOR TRANSFORMATION PROTEIN 1 HOMOLOG"/>
    <property type="match status" value="1"/>
</dbReference>
<feature type="transmembrane region" description="Helical" evidence="7">
    <location>
        <begin position="191"/>
        <end position="214"/>
    </location>
</feature>
<evidence type="ECO:0000256" key="6">
    <source>
        <dbReference type="SAM" id="MobiDB-lite"/>
    </source>
</evidence>
<dbReference type="InterPro" id="IPR008010">
    <property type="entry name" value="Tatp1"/>
</dbReference>
<evidence type="ECO:0000313" key="8">
    <source>
        <dbReference type="EMBL" id="CEP63072.1"/>
    </source>
</evidence>
<dbReference type="OrthoDB" id="5376140at2759"/>
<sequence length="508" mass="57587">MAPKVAKNRKFRRPDKFKYIRELLLAEFEPTDCRRDIPSTGDERRDQEAVEVAERKEEEEAENEMEQILNMLRLFLHMEKLMAFSLLACLNCFLYYFTVFPARLIYSCFDRKRVQNTRKEFIMLFVIACASAILLKVDTSQVYHRIKGQSAMKLYMMFGVLDMCDKMLSSFGQSVLLVVGSKSRYKTGPAALQTLALNICAVAYLTFHGFILMYETIALNVAVNSYSNSLVTLLLSMQFAEIKASVFKRFDKEGLFQITIADIIERFQMVVLLIIIGIRNLIASTSSFSADTPYSWSWSLASYTIMGALGGPVITVVGSEIFVDWVKHAYITKFNRVRPQMYGTFLRILCADHTHNLQKFQSRLGLPVPALVVLFLVMIRPALEIGLSEISSSVIRTFSIVAMSFVCLLLSKFVLHLALSKWSQTLQGHNGASNFAVGEAMYVPGLPSSGHGKVDERTRIALHMSGNDDTSQSHSRLPSNAVDKRVLHDSKRSLKNVSRYKMVSKRIW</sequence>
<dbReference type="PANTHER" id="PTHR13317:SF4">
    <property type="entry name" value="TRANSMEMBRANE ANTERIOR POSTERIOR TRANSFORMATION PROTEIN 1 HOMOLOG"/>
    <property type="match status" value="1"/>
</dbReference>
<protein>
    <submittedName>
        <fullName evidence="8">LALA0S07e01772g1_1</fullName>
    </submittedName>
</protein>
<comment type="similarity">
    <text evidence="2">Belongs to the TAPT1 family.</text>
</comment>
<dbReference type="RefSeq" id="XP_022629293.1">
    <property type="nucleotide sequence ID" value="XM_022771380.1"/>
</dbReference>
<evidence type="ECO:0000256" key="4">
    <source>
        <dbReference type="ARBA" id="ARBA00022989"/>
    </source>
</evidence>
<dbReference type="GO" id="GO:0005789">
    <property type="term" value="C:endoplasmic reticulum membrane"/>
    <property type="evidence" value="ECO:0007669"/>
    <property type="project" value="EnsemblFungi"/>
</dbReference>
<organism evidence="8 9">
    <name type="scientific">Lachancea lanzarotensis</name>
    <dbReference type="NCBI Taxonomy" id="1245769"/>
    <lineage>
        <taxon>Eukaryota</taxon>
        <taxon>Fungi</taxon>
        <taxon>Dikarya</taxon>
        <taxon>Ascomycota</taxon>
        <taxon>Saccharomycotina</taxon>
        <taxon>Saccharomycetes</taxon>
        <taxon>Saccharomycetales</taxon>
        <taxon>Saccharomycetaceae</taxon>
        <taxon>Lachancea</taxon>
    </lineage>
</organism>
<feature type="transmembrane region" description="Helical" evidence="7">
    <location>
        <begin position="121"/>
        <end position="137"/>
    </location>
</feature>
<evidence type="ECO:0000256" key="3">
    <source>
        <dbReference type="ARBA" id="ARBA00022692"/>
    </source>
</evidence>
<feature type="transmembrane region" description="Helical" evidence="7">
    <location>
        <begin position="364"/>
        <end position="383"/>
    </location>
</feature>
<feature type="region of interest" description="Disordered" evidence="6">
    <location>
        <begin position="33"/>
        <end position="59"/>
    </location>
</feature>
<evidence type="ECO:0000256" key="1">
    <source>
        <dbReference type="ARBA" id="ARBA00004141"/>
    </source>
</evidence>
<dbReference type="Pfam" id="PF05346">
    <property type="entry name" value="DUF747"/>
    <property type="match status" value="1"/>
</dbReference>
<feature type="transmembrane region" description="Helical" evidence="7">
    <location>
        <begin position="395"/>
        <end position="415"/>
    </location>
</feature>
<feature type="transmembrane region" description="Helical" evidence="7">
    <location>
        <begin position="81"/>
        <end position="100"/>
    </location>
</feature>
<name>A0A0C7MZB0_9SACH</name>
<keyword evidence="3 7" id="KW-0812">Transmembrane</keyword>
<feature type="compositionally biased region" description="Basic and acidic residues" evidence="6">
    <location>
        <begin position="33"/>
        <end position="58"/>
    </location>
</feature>
<keyword evidence="5 7" id="KW-0472">Membrane</keyword>
<keyword evidence="9" id="KW-1185">Reference proteome</keyword>
<comment type="subcellular location">
    <subcellularLocation>
        <location evidence="1">Membrane</location>
        <topology evidence="1">Multi-pass membrane protein</topology>
    </subcellularLocation>
</comment>
<gene>
    <name evidence="8" type="ORF">LALA0_S07e01772g</name>
</gene>
<dbReference type="EMBL" id="LN736366">
    <property type="protein sequence ID" value="CEP63072.1"/>
    <property type="molecule type" value="Genomic_DNA"/>
</dbReference>
<dbReference type="Proteomes" id="UP000054304">
    <property type="component" value="Unassembled WGS sequence"/>
</dbReference>
<accession>A0A0C7MZB0</accession>
<keyword evidence="4 7" id="KW-1133">Transmembrane helix</keyword>